<dbReference type="InterPro" id="IPR036249">
    <property type="entry name" value="Thioredoxin-like_sf"/>
</dbReference>
<reference evidence="4" key="1">
    <citation type="submission" date="2022-08" db="EMBL/GenBank/DDBJ databases">
        <authorList>
            <person name="Gutierrez-Valencia J."/>
        </authorList>
    </citation>
    <scope>NUCLEOTIDE SEQUENCE</scope>
</reference>
<dbReference type="PANTHER" id="PTHR43900:SF45">
    <property type="entry name" value="GLUTATHIONE S-TRANSFERASE F9"/>
    <property type="match status" value="1"/>
</dbReference>
<accession>A0AAV0NR30</accession>
<dbReference type="EC" id="2.5.1.18" evidence="1"/>
<comment type="caution">
    <text evidence="4">The sequence shown here is derived from an EMBL/GenBank/DDBJ whole genome shotgun (WGS) entry which is preliminary data.</text>
</comment>
<dbReference type="AlphaFoldDB" id="A0AAV0NR30"/>
<dbReference type="GO" id="GO:0043295">
    <property type="term" value="F:glutathione binding"/>
    <property type="evidence" value="ECO:0007669"/>
    <property type="project" value="TreeGrafter"/>
</dbReference>
<evidence type="ECO:0000259" key="3">
    <source>
        <dbReference type="Pfam" id="PF02798"/>
    </source>
</evidence>
<dbReference type="PANTHER" id="PTHR43900">
    <property type="entry name" value="GLUTATHIONE S-TRANSFERASE RHO"/>
    <property type="match status" value="1"/>
</dbReference>
<evidence type="ECO:0000256" key="1">
    <source>
        <dbReference type="ARBA" id="ARBA00012452"/>
    </source>
</evidence>
<dbReference type="Proteomes" id="UP001154282">
    <property type="component" value="Unassembled WGS sequence"/>
</dbReference>
<keyword evidence="5" id="KW-1185">Reference proteome</keyword>
<feature type="domain" description="GST N-terminal" evidence="3">
    <location>
        <begin position="1"/>
        <end position="55"/>
    </location>
</feature>
<evidence type="ECO:0000256" key="2">
    <source>
        <dbReference type="ARBA" id="ARBA00022679"/>
    </source>
</evidence>
<dbReference type="GO" id="GO:0005737">
    <property type="term" value="C:cytoplasm"/>
    <property type="evidence" value="ECO:0007669"/>
    <property type="project" value="TreeGrafter"/>
</dbReference>
<proteinExistence type="predicted"/>
<dbReference type="Pfam" id="PF02798">
    <property type="entry name" value="GST_N"/>
    <property type="match status" value="1"/>
</dbReference>
<name>A0AAV0NR30_9ROSI</name>
<protein>
    <recommendedName>
        <fullName evidence="1">glutathione transferase</fullName>
        <ecNumber evidence="1">2.5.1.18</ecNumber>
    </recommendedName>
</protein>
<organism evidence="4 5">
    <name type="scientific">Linum tenue</name>
    <dbReference type="NCBI Taxonomy" id="586396"/>
    <lineage>
        <taxon>Eukaryota</taxon>
        <taxon>Viridiplantae</taxon>
        <taxon>Streptophyta</taxon>
        <taxon>Embryophyta</taxon>
        <taxon>Tracheophyta</taxon>
        <taxon>Spermatophyta</taxon>
        <taxon>Magnoliopsida</taxon>
        <taxon>eudicotyledons</taxon>
        <taxon>Gunneridae</taxon>
        <taxon>Pentapetalae</taxon>
        <taxon>rosids</taxon>
        <taxon>fabids</taxon>
        <taxon>Malpighiales</taxon>
        <taxon>Linaceae</taxon>
        <taxon>Linum</taxon>
    </lineage>
</organism>
<evidence type="ECO:0000313" key="4">
    <source>
        <dbReference type="EMBL" id="CAI0461159.1"/>
    </source>
</evidence>
<dbReference type="GO" id="GO:0006749">
    <property type="term" value="P:glutathione metabolic process"/>
    <property type="evidence" value="ECO:0007669"/>
    <property type="project" value="TreeGrafter"/>
</dbReference>
<sequence>MAVKVYGSAYASPKRVIVCLIEKGIEFETVPIDLVKGEHRHPDFLKLQVPASNLPSC</sequence>
<dbReference type="Gene3D" id="3.40.30.10">
    <property type="entry name" value="Glutaredoxin"/>
    <property type="match status" value="1"/>
</dbReference>
<gene>
    <name evidence="4" type="ORF">LITE_LOCUS34816</name>
</gene>
<dbReference type="InterPro" id="IPR004045">
    <property type="entry name" value="Glutathione_S-Trfase_N"/>
</dbReference>
<dbReference type="SUPFAM" id="SSF52833">
    <property type="entry name" value="Thioredoxin-like"/>
    <property type="match status" value="1"/>
</dbReference>
<evidence type="ECO:0000313" key="5">
    <source>
        <dbReference type="Proteomes" id="UP001154282"/>
    </source>
</evidence>
<keyword evidence="2" id="KW-0808">Transferase</keyword>
<dbReference type="GO" id="GO:0004364">
    <property type="term" value="F:glutathione transferase activity"/>
    <property type="evidence" value="ECO:0007669"/>
    <property type="project" value="UniProtKB-EC"/>
</dbReference>
<dbReference type="EMBL" id="CAMGYJ010000008">
    <property type="protein sequence ID" value="CAI0461159.1"/>
    <property type="molecule type" value="Genomic_DNA"/>
</dbReference>